<evidence type="ECO:0000256" key="1">
    <source>
        <dbReference type="SAM" id="MobiDB-lite"/>
    </source>
</evidence>
<name>A0A811SGF4_9POAL</name>
<dbReference type="InterPro" id="IPR001969">
    <property type="entry name" value="Aspartic_peptidase_AS"/>
</dbReference>
<dbReference type="GO" id="GO:0004190">
    <property type="term" value="F:aspartic-type endopeptidase activity"/>
    <property type="evidence" value="ECO:0007669"/>
    <property type="project" value="InterPro"/>
</dbReference>
<evidence type="ECO:0000313" key="2">
    <source>
        <dbReference type="EMBL" id="CAD6339885.1"/>
    </source>
</evidence>
<dbReference type="Proteomes" id="UP000604825">
    <property type="component" value="Unassembled WGS sequence"/>
</dbReference>
<protein>
    <submittedName>
        <fullName evidence="2">Uncharacterized protein</fullName>
    </submittedName>
</protein>
<reference evidence="2" key="1">
    <citation type="submission" date="2020-10" db="EMBL/GenBank/DDBJ databases">
        <authorList>
            <person name="Han B."/>
            <person name="Lu T."/>
            <person name="Zhao Q."/>
            <person name="Huang X."/>
            <person name="Zhao Y."/>
        </authorList>
    </citation>
    <scope>NUCLEOTIDE SEQUENCE</scope>
</reference>
<sequence>MALEGQIGNLAAFLKGMQARMDEQHQSMKKALEANTSVLHEPIGWKPKVQADVEELQSSVRELCTKVDHLAVKQEEVTNSAYRVFDTEHLNVTGSATTDLPSKPCGVTSGPSGHGDETIHRGSGNGVVTTLIPTPVTGVRNTKTLTPVAFPLGHAYSPEFTQYHLNHALPTVEFPEFDGSSPKLWIKKCNNYFDMYDVPDFLKSRTAYMHFSGDADFWAKSLDYPVQELAWPDLSRDPKFSVATITNRFIDGLKEDIRNVVLVHRPANLDTASSIALLQEEYYRDPPKKEFRKHESNTAFKYSGRNSSGSFGGTAASQGTDSSKTVRMVGNICAKEVIILIDSGSTHNFISESLASRWRNWSNHQCRAVRQFFKEFYPKYSLA</sequence>
<gene>
    <name evidence="2" type="ORF">NCGR_LOCUS63983</name>
</gene>
<organism evidence="2 3">
    <name type="scientific">Miscanthus lutarioriparius</name>
    <dbReference type="NCBI Taxonomy" id="422564"/>
    <lineage>
        <taxon>Eukaryota</taxon>
        <taxon>Viridiplantae</taxon>
        <taxon>Streptophyta</taxon>
        <taxon>Embryophyta</taxon>
        <taxon>Tracheophyta</taxon>
        <taxon>Spermatophyta</taxon>
        <taxon>Magnoliopsida</taxon>
        <taxon>Liliopsida</taxon>
        <taxon>Poales</taxon>
        <taxon>Poaceae</taxon>
        <taxon>PACMAD clade</taxon>
        <taxon>Panicoideae</taxon>
        <taxon>Andropogonodae</taxon>
        <taxon>Andropogoneae</taxon>
        <taxon>Saccharinae</taxon>
        <taxon>Miscanthus</taxon>
    </lineage>
</organism>
<dbReference type="EMBL" id="CAJGYO010000019">
    <property type="protein sequence ID" value="CAD6339885.1"/>
    <property type="molecule type" value="Genomic_DNA"/>
</dbReference>
<feature type="region of interest" description="Disordered" evidence="1">
    <location>
        <begin position="96"/>
        <end position="126"/>
    </location>
</feature>
<comment type="caution">
    <text evidence="2">The sequence shown here is derived from an EMBL/GenBank/DDBJ whole genome shotgun (WGS) entry which is preliminary data.</text>
</comment>
<dbReference type="CDD" id="cd00303">
    <property type="entry name" value="retropepsin_like"/>
    <property type="match status" value="1"/>
</dbReference>
<accession>A0A811SGF4</accession>
<dbReference type="PROSITE" id="PS00141">
    <property type="entry name" value="ASP_PROTEASE"/>
    <property type="match status" value="1"/>
</dbReference>
<proteinExistence type="predicted"/>
<dbReference type="OrthoDB" id="1934862at2759"/>
<dbReference type="AlphaFoldDB" id="A0A811SGF4"/>
<keyword evidence="3" id="KW-1185">Reference proteome</keyword>
<evidence type="ECO:0000313" key="3">
    <source>
        <dbReference type="Proteomes" id="UP000604825"/>
    </source>
</evidence>
<dbReference type="GO" id="GO:0006508">
    <property type="term" value="P:proteolysis"/>
    <property type="evidence" value="ECO:0007669"/>
    <property type="project" value="InterPro"/>
</dbReference>